<evidence type="ECO:0000256" key="1">
    <source>
        <dbReference type="SAM" id="Coils"/>
    </source>
</evidence>
<reference evidence="5 6" key="1">
    <citation type="submission" date="2019-02" db="EMBL/GenBank/DDBJ databases">
        <title>Deep-cultivation of Planctomycetes and their phenomic and genomic characterization uncovers novel biology.</title>
        <authorList>
            <person name="Wiegand S."/>
            <person name="Jogler M."/>
            <person name="Boedeker C."/>
            <person name="Pinto D."/>
            <person name="Vollmers J."/>
            <person name="Rivas-Marin E."/>
            <person name="Kohn T."/>
            <person name="Peeters S.H."/>
            <person name="Heuer A."/>
            <person name="Rast P."/>
            <person name="Oberbeckmann S."/>
            <person name="Bunk B."/>
            <person name="Jeske O."/>
            <person name="Meyerdierks A."/>
            <person name="Storesund J.E."/>
            <person name="Kallscheuer N."/>
            <person name="Luecker S."/>
            <person name="Lage O.M."/>
            <person name="Pohl T."/>
            <person name="Merkel B.J."/>
            <person name="Hornburger P."/>
            <person name="Mueller R.-W."/>
            <person name="Bruemmer F."/>
            <person name="Labrenz M."/>
            <person name="Spormann A.M."/>
            <person name="Op Den Camp H."/>
            <person name="Overmann J."/>
            <person name="Amann R."/>
            <person name="Jetten M.S.M."/>
            <person name="Mascher T."/>
            <person name="Medema M.H."/>
            <person name="Devos D.P."/>
            <person name="Kaster A.-K."/>
            <person name="Ovreas L."/>
            <person name="Rohde M."/>
            <person name="Galperin M.Y."/>
            <person name="Jogler C."/>
        </authorList>
    </citation>
    <scope>NUCLEOTIDE SEQUENCE [LARGE SCALE GENOMIC DNA]</scope>
    <source>
        <strain evidence="5 6">Pla108</strain>
    </source>
</reference>
<feature type="coiled-coil region" evidence="1">
    <location>
        <begin position="356"/>
        <end position="383"/>
    </location>
</feature>
<feature type="transmembrane region" description="Helical" evidence="3">
    <location>
        <begin position="125"/>
        <end position="149"/>
    </location>
</feature>
<proteinExistence type="predicted"/>
<dbReference type="SUPFAM" id="SSF50998">
    <property type="entry name" value="Quinoprotein alcohol dehydrogenase-like"/>
    <property type="match status" value="2"/>
</dbReference>
<organism evidence="5 6">
    <name type="scientific">Botrimarina colliarenosi</name>
    <dbReference type="NCBI Taxonomy" id="2528001"/>
    <lineage>
        <taxon>Bacteria</taxon>
        <taxon>Pseudomonadati</taxon>
        <taxon>Planctomycetota</taxon>
        <taxon>Planctomycetia</taxon>
        <taxon>Pirellulales</taxon>
        <taxon>Lacipirellulaceae</taxon>
        <taxon>Botrimarina</taxon>
    </lineage>
</organism>
<evidence type="ECO:0000259" key="4">
    <source>
        <dbReference type="Pfam" id="PF13360"/>
    </source>
</evidence>
<feature type="region of interest" description="Disordered" evidence="2">
    <location>
        <begin position="72"/>
        <end position="115"/>
    </location>
</feature>
<evidence type="ECO:0000313" key="6">
    <source>
        <dbReference type="Proteomes" id="UP000317421"/>
    </source>
</evidence>
<evidence type="ECO:0000256" key="2">
    <source>
        <dbReference type="SAM" id="MobiDB-lite"/>
    </source>
</evidence>
<sequence length="1079" mass="113327" precursor="true">MATAKQFLEAIELQKLVSNDVLDELYEEYRASGGAVTAEALAKQLQSRGLLSDAKAAALVQAPSESFIQVGSGILNPSRPDPSSSDDPFEEELQAKRAKAGEKRDAAGRRKHVQKSHKNDFDSPLLLLGGGALALLLLGGVGLLVVMSLQSGDQLLDSAQKAYASGSYAQARDEYQQFVEDFEGNARWSEARVKLAVTKLRQLTETSTDWDGALRVAEEEIPQIEDEPAFVDSRGEFASILPRIARGLAEAADRASGAGDAASERIDQLVTDAKSALTLVGNTKYVPKSLRDERDLTEINELLDRVARRREAIADLDTTLETIRTAIAGDDLPAAYAAQAAFVVRRPELRDDPRLAEQLAAAVAAEQEQVRFVEDRAEAATDEPASPVAIALPLANPRRTGQADATGVVTGQFGGVLYGLNATDGTLAWRRPVGERLAETPAVDAGDGLFVIDHRRGEIVRLDTTTGALNWRAEVAGDTAPLHTPVLAGDRVLVATETGRLYAYDSESGGRAGYAQFAQPLRAAPAFDSESKKAYVVGQQSSLYTLDAASLACVGVRYTGHAAGSIVAPPLSIGGRVLVIENTGLETSRLNVFATDESGVVGNQLREWRLEGVVTTPAVVSGRRFLVTTEAGAVYLFEVTSSQDGPPLTLVASQGVQTGPARRRSVIETRGDVWIAGEGLRRTAASLADSQLVARELTDPCEGDLFVGPLEKKGDALFHTRVRKGQPGVTFAASDTRSGELIWETDLAAPPLGPPVFSETARGVVATTTGGETHLIGPQEVRSRQSAKPAATPTRPVVYDASVRLASSDAVFAQVGASQWLAVRVTPRAAARSVGLPGRLACQPTVMGSGVLTPLEMGQVHLLDTAGQPVATPFQPTVAVGADIAWTAPAAAKAGDDLLAVLSDGAKTVYCLGITADALTERGSAALTDAKPVTIAAIGKSRAAIGLAGGSLAVFDLPRLDNPQSTPVGGEIVWGPYAAGDVVLVATSEEVVAVQLADGPQIAWRAPLSEFQPLGEPLIDGDSVVVATRDGVLTRYGLASGDATARLDLGEPIGSGPTVYGPRWLVAAADGTVLVINRP</sequence>
<dbReference type="InterPro" id="IPR018391">
    <property type="entry name" value="PQQ_b-propeller_rpt"/>
</dbReference>
<keyword evidence="3" id="KW-0472">Membrane</keyword>
<feature type="domain" description="Pyrrolo-quinoline quinone repeat" evidence="4">
    <location>
        <begin position="989"/>
        <end position="1077"/>
    </location>
</feature>
<dbReference type="InterPro" id="IPR015943">
    <property type="entry name" value="WD40/YVTN_repeat-like_dom_sf"/>
</dbReference>
<dbReference type="InterPro" id="IPR011047">
    <property type="entry name" value="Quinoprotein_ADH-like_sf"/>
</dbReference>
<dbReference type="EMBL" id="SJPR01000002">
    <property type="protein sequence ID" value="TWT98064.1"/>
    <property type="molecule type" value="Genomic_DNA"/>
</dbReference>
<dbReference type="OrthoDB" id="226874at2"/>
<accession>A0A5C6ADM2</accession>
<dbReference type="SMART" id="SM00564">
    <property type="entry name" value="PQQ"/>
    <property type="match status" value="4"/>
</dbReference>
<evidence type="ECO:0000313" key="5">
    <source>
        <dbReference type="EMBL" id="TWT98064.1"/>
    </source>
</evidence>
<evidence type="ECO:0000256" key="3">
    <source>
        <dbReference type="SAM" id="Phobius"/>
    </source>
</evidence>
<dbReference type="AlphaFoldDB" id="A0A5C6ADM2"/>
<dbReference type="Pfam" id="PF13360">
    <property type="entry name" value="PQQ_2"/>
    <property type="match status" value="2"/>
</dbReference>
<feature type="domain" description="Pyrrolo-quinoline quinone repeat" evidence="4">
    <location>
        <begin position="415"/>
        <end position="641"/>
    </location>
</feature>
<dbReference type="RefSeq" id="WP_146444948.1">
    <property type="nucleotide sequence ID" value="NZ_SJPR01000002.1"/>
</dbReference>
<feature type="compositionally biased region" description="Basic and acidic residues" evidence="2">
    <location>
        <begin position="93"/>
        <end position="108"/>
    </location>
</feature>
<name>A0A5C6ADM2_9BACT</name>
<keyword evidence="3" id="KW-0812">Transmembrane</keyword>
<feature type="compositionally biased region" description="Low complexity" evidence="2">
    <location>
        <begin position="77"/>
        <end position="86"/>
    </location>
</feature>
<dbReference type="PANTHER" id="PTHR34512">
    <property type="entry name" value="CELL SURFACE PROTEIN"/>
    <property type="match status" value="1"/>
</dbReference>
<gene>
    <name evidence="5" type="ORF">Pla108_22190</name>
</gene>
<protein>
    <submittedName>
        <fullName evidence="5">Outer membrane biogenesis protein BamB</fullName>
    </submittedName>
</protein>
<keyword evidence="3" id="KW-1133">Transmembrane helix</keyword>
<keyword evidence="1" id="KW-0175">Coiled coil</keyword>
<dbReference type="Gene3D" id="2.130.10.10">
    <property type="entry name" value="YVTN repeat-like/Quinoprotein amine dehydrogenase"/>
    <property type="match status" value="2"/>
</dbReference>
<comment type="caution">
    <text evidence="5">The sequence shown here is derived from an EMBL/GenBank/DDBJ whole genome shotgun (WGS) entry which is preliminary data.</text>
</comment>
<dbReference type="Proteomes" id="UP000317421">
    <property type="component" value="Unassembled WGS sequence"/>
</dbReference>
<dbReference type="PANTHER" id="PTHR34512:SF30">
    <property type="entry name" value="OUTER MEMBRANE PROTEIN ASSEMBLY FACTOR BAMB"/>
    <property type="match status" value="1"/>
</dbReference>
<dbReference type="InterPro" id="IPR002372">
    <property type="entry name" value="PQQ_rpt_dom"/>
</dbReference>
<keyword evidence="6" id="KW-1185">Reference proteome</keyword>